<evidence type="ECO:0000256" key="3">
    <source>
        <dbReference type="ARBA" id="ARBA00022989"/>
    </source>
</evidence>
<sequence length="435" mass="49572">MLKLRIYWGLDMFYTEGDWVTKTFWNSLFVAFFLMPCGINLPSPFFIASMVFGLAIVLRDRKKFVFESALLLFPLYFILMCLGLIYTQNLHVGLDLVQRSLSLFLFPIIFMFVKEDASAVRRLFDFLLAGLLVSFCVNFGVATVDLVTYVSGNTSGVGVFPIFDLVIEEWDRFYLGSALSKSVNPNYVSIYILLVLSYYLKNKLISRERLAIVILLFIYIFLLASIAAYLILALMSVLLIIDKIGKEKKYTGFVIFLLGAIVFLNNPRVSGFHTLVKEYNQTDNQEVIILGKAKVLSWYTSIELIKEAPILGYGTGDANAALFEKYNELGYSFNSENEYNAHNQFFQTYLQIGIIGFAILMGIFALLALRLNSSRHEFSVFLILFISILVESMLVRFNGIVFFSIVVPLLLKKRSILGGRVIRNTEKVIPLKTRR</sequence>
<organism evidence="7 8">
    <name type="scientific">Ulvibacterium marinum</name>
    <dbReference type="NCBI Taxonomy" id="2419782"/>
    <lineage>
        <taxon>Bacteria</taxon>
        <taxon>Pseudomonadati</taxon>
        <taxon>Bacteroidota</taxon>
        <taxon>Flavobacteriia</taxon>
        <taxon>Flavobacteriales</taxon>
        <taxon>Flavobacteriaceae</taxon>
        <taxon>Ulvibacterium</taxon>
    </lineage>
</organism>
<dbReference type="Pfam" id="PF04932">
    <property type="entry name" value="Wzy_C"/>
    <property type="match status" value="1"/>
</dbReference>
<evidence type="ECO:0000256" key="5">
    <source>
        <dbReference type="SAM" id="Phobius"/>
    </source>
</evidence>
<feature type="transmembrane region" description="Helical" evidence="5">
    <location>
        <begin position="349"/>
        <end position="369"/>
    </location>
</feature>
<evidence type="ECO:0000259" key="6">
    <source>
        <dbReference type="Pfam" id="PF04932"/>
    </source>
</evidence>
<dbReference type="InterPro" id="IPR051533">
    <property type="entry name" value="WaaL-like"/>
</dbReference>
<name>A0A3B0CDJ7_9FLAO</name>
<feature type="domain" description="O-antigen ligase-related" evidence="6">
    <location>
        <begin position="212"/>
        <end position="360"/>
    </location>
</feature>
<gene>
    <name evidence="7" type="ORF">D7Z94_02650</name>
</gene>
<keyword evidence="8" id="KW-1185">Reference proteome</keyword>
<protein>
    <submittedName>
        <fullName evidence="7">O-antigen ligase domain-containing protein</fullName>
    </submittedName>
</protein>
<keyword evidence="2 5" id="KW-0812">Transmembrane</keyword>
<dbReference type="RefSeq" id="WP_120709949.1">
    <property type="nucleotide sequence ID" value="NZ_RBCJ01000001.1"/>
</dbReference>
<evidence type="ECO:0000313" key="8">
    <source>
        <dbReference type="Proteomes" id="UP000276603"/>
    </source>
</evidence>
<evidence type="ECO:0000256" key="2">
    <source>
        <dbReference type="ARBA" id="ARBA00022692"/>
    </source>
</evidence>
<keyword evidence="3 5" id="KW-1133">Transmembrane helix</keyword>
<dbReference type="GO" id="GO:0016874">
    <property type="term" value="F:ligase activity"/>
    <property type="evidence" value="ECO:0007669"/>
    <property type="project" value="UniProtKB-KW"/>
</dbReference>
<feature type="transmembrane region" description="Helical" evidence="5">
    <location>
        <begin position="250"/>
        <end position="267"/>
    </location>
</feature>
<dbReference type="InterPro" id="IPR007016">
    <property type="entry name" value="O-antigen_ligase-rel_domated"/>
</dbReference>
<feature type="transmembrane region" description="Helical" evidence="5">
    <location>
        <begin position="183"/>
        <end position="200"/>
    </location>
</feature>
<evidence type="ECO:0000313" key="7">
    <source>
        <dbReference type="EMBL" id="RKN82758.1"/>
    </source>
</evidence>
<accession>A0A3B0CDJ7</accession>
<feature type="transmembrane region" description="Helical" evidence="5">
    <location>
        <begin position="212"/>
        <end position="238"/>
    </location>
</feature>
<dbReference type="AlphaFoldDB" id="A0A3B0CDJ7"/>
<dbReference type="EMBL" id="RBCJ01000001">
    <property type="protein sequence ID" value="RKN82758.1"/>
    <property type="molecule type" value="Genomic_DNA"/>
</dbReference>
<dbReference type="PANTHER" id="PTHR37422:SF13">
    <property type="entry name" value="LIPOPOLYSACCHARIDE BIOSYNTHESIS PROTEIN PA4999-RELATED"/>
    <property type="match status" value="1"/>
</dbReference>
<dbReference type="GO" id="GO:0016020">
    <property type="term" value="C:membrane"/>
    <property type="evidence" value="ECO:0007669"/>
    <property type="project" value="UniProtKB-SubCell"/>
</dbReference>
<reference evidence="7 8" key="1">
    <citation type="submission" date="2018-10" db="EMBL/GenBank/DDBJ databases">
        <title>Ulvibacterium marinum gen. nov., sp. nov., a novel marine bacterium of the family Flavobacteriaceae, isolated from a culture of the green alga Ulva prolifera.</title>
        <authorList>
            <person name="Zhang Z."/>
        </authorList>
    </citation>
    <scope>NUCLEOTIDE SEQUENCE [LARGE SCALE GENOMIC DNA]</scope>
    <source>
        <strain evidence="7 8">CCMM003</strain>
    </source>
</reference>
<feature type="transmembrane region" description="Helical" evidence="5">
    <location>
        <begin position="28"/>
        <end position="58"/>
    </location>
</feature>
<proteinExistence type="predicted"/>
<dbReference type="OrthoDB" id="1631746at2"/>
<keyword evidence="7" id="KW-0436">Ligase</keyword>
<feature type="transmembrane region" description="Helical" evidence="5">
    <location>
        <begin position="70"/>
        <end position="90"/>
    </location>
</feature>
<keyword evidence="4 5" id="KW-0472">Membrane</keyword>
<feature type="transmembrane region" description="Helical" evidence="5">
    <location>
        <begin position="126"/>
        <end position="150"/>
    </location>
</feature>
<feature type="transmembrane region" description="Helical" evidence="5">
    <location>
        <begin position="381"/>
        <end position="411"/>
    </location>
</feature>
<evidence type="ECO:0000256" key="4">
    <source>
        <dbReference type="ARBA" id="ARBA00023136"/>
    </source>
</evidence>
<evidence type="ECO:0000256" key="1">
    <source>
        <dbReference type="ARBA" id="ARBA00004141"/>
    </source>
</evidence>
<dbReference type="Proteomes" id="UP000276603">
    <property type="component" value="Unassembled WGS sequence"/>
</dbReference>
<comment type="caution">
    <text evidence="7">The sequence shown here is derived from an EMBL/GenBank/DDBJ whole genome shotgun (WGS) entry which is preliminary data.</text>
</comment>
<comment type="subcellular location">
    <subcellularLocation>
        <location evidence="1">Membrane</location>
        <topology evidence="1">Multi-pass membrane protein</topology>
    </subcellularLocation>
</comment>
<dbReference type="PANTHER" id="PTHR37422">
    <property type="entry name" value="TEICHURONIC ACID BIOSYNTHESIS PROTEIN TUAE"/>
    <property type="match status" value="1"/>
</dbReference>
<feature type="transmembrane region" description="Helical" evidence="5">
    <location>
        <begin position="96"/>
        <end position="114"/>
    </location>
</feature>